<dbReference type="AlphaFoldDB" id="A0A7K0CNZ1"/>
<reference evidence="2 3" key="1">
    <citation type="submission" date="2019-10" db="EMBL/GenBank/DDBJ databases">
        <title>Streptomyces smaragdinus sp. nov. and Streptomyces fabii sp. nov., isolated from the gut of fungus growing-termite Macrotermes natalensis.</title>
        <authorList>
            <person name="Schwitalla J."/>
            <person name="Benndorf R."/>
            <person name="Martin K."/>
            <person name="De Beer W."/>
            <person name="Kaster A.-K."/>
            <person name="Vollmers J."/>
            <person name="Poulsen M."/>
            <person name="Beemelmanns C."/>
        </authorList>
    </citation>
    <scope>NUCLEOTIDE SEQUENCE [LARGE SCALE GENOMIC DNA]</scope>
    <source>
        <strain evidence="2 3">RB5</strain>
    </source>
</reference>
<evidence type="ECO:0000256" key="1">
    <source>
        <dbReference type="SAM" id="MobiDB-lite"/>
    </source>
</evidence>
<proteinExistence type="predicted"/>
<keyword evidence="3" id="KW-1185">Reference proteome</keyword>
<dbReference type="Proteomes" id="UP000466345">
    <property type="component" value="Unassembled WGS sequence"/>
</dbReference>
<evidence type="ECO:0000313" key="2">
    <source>
        <dbReference type="EMBL" id="MQY15003.1"/>
    </source>
</evidence>
<comment type="caution">
    <text evidence="2">The sequence shown here is derived from an EMBL/GenBank/DDBJ whole genome shotgun (WGS) entry which is preliminary data.</text>
</comment>
<dbReference type="EMBL" id="WEGJ01000027">
    <property type="protein sequence ID" value="MQY15003.1"/>
    <property type="molecule type" value="Genomic_DNA"/>
</dbReference>
<name>A0A7K0CNZ1_9ACTN</name>
<gene>
    <name evidence="2" type="ORF">SRB5_51800</name>
</gene>
<organism evidence="2 3">
    <name type="scientific">Streptomyces smaragdinus</name>
    <dbReference type="NCBI Taxonomy" id="2585196"/>
    <lineage>
        <taxon>Bacteria</taxon>
        <taxon>Bacillati</taxon>
        <taxon>Actinomycetota</taxon>
        <taxon>Actinomycetes</taxon>
        <taxon>Kitasatosporales</taxon>
        <taxon>Streptomycetaceae</taxon>
        <taxon>Streptomyces</taxon>
    </lineage>
</organism>
<dbReference type="RefSeq" id="WP_153455845.1">
    <property type="nucleotide sequence ID" value="NZ_WEGJ01000027.1"/>
</dbReference>
<protein>
    <submittedName>
        <fullName evidence="2">Uncharacterized protein</fullName>
    </submittedName>
</protein>
<feature type="region of interest" description="Disordered" evidence="1">
    <location>
        <begin position="1"/>
        <end position="68"/>
    </location>
</feature>
<accession>A0A7K0CNZ1</accession>
<sequence>MSWFSGSSEQPAEAFAAEEQHRAGGLASRIVAISSDPGHPSQGSLPYYREAYQDASQNAATHTSQPGR</sequence>
<evidence type="ECO:0000313" key="3">
    <source>
        <dbReference type="Proteomes" id="UP000466345"/>
    </source>
</evidence>
<dbReference type="OrthoDB" id="4337548at2"/>
<feature type="compositionally biased region" description="Polar residues" evidence="1">
    <location>
        <begin position="54"/>
        <end position="68"/>
    </location>
</feature>